<evidence type="ECO:0000256" key="1">
    <source>
        <dbReference type="SAM" id="Phobius"/>
    </source>
</evidence>
<dbReference type="PATRIC" id="fig|1246626.3.peg.3785"/>
<keyword evidence="1" id="KW-0472">Membrane</keyword>
<name>A0A060M8C5_9BACI</name>
<evidence type="ECO:0000313" key="2">
    <source>
        <dbReference type="EMBL" id="AIC96339.1"/>
    </source>
</evidence>
<feature type="transmembrane region" description="Helical" evidence="1">
    <location>
        <begin position="101"/>
        <end position="119"/>
    </location>
</feature>
<protein>
    <submittedName>
        <fullName evidence="2">Uncharacterized protein</fullName>
    </submittedName>
</protein>
<proteinExistence type="predicted"/>
<dbReference type="KEGG" id="ble:BleG1_3792"/>
<dbReference type="AlphaFoldDB" id="A0A060M8C5"/>
<feature type="transmembrane region" description="Helical" evidence="1">
    <location>
        <begin position="61"/>
        <end position="89"/>
    </location>
</feature>
<dbReference type="EMBL" id="CP003923">
    <property type="protein sequence ID" value="AIC96339.1"/>
    <property type="molecule type" value="Genomic_DNA"/>
</dbReference>
<feature type="transmembrane region" description="Helical" evidence="1">
    <location>
        <begin position="125"/>
        <end position="145"/>
    </location>
</feature>
<keyword evidence="3" id="KW-1185">Reference proteome</keyword>
<accession>A0A060M8C5</accession>
<keyword evidence="1" id="KW-1133">Transmembrane helix</keyword>
<dbReference type="Proteomes" id="UP000027142">
    <property type="component" value="Chromosome"/>
</dbReference>
<feature type="transmembrane region" description="Helical" evidence="1">
    <location>
        <begin position="182"/>
        <end position="204"/>
    </location>
</feature>
<reference evidence="2 3" key="1">
    <citation type="journal article" date="2014" name="Gene">
        <title>A comparative genomic analysis of the alkalitolerant soil bacterium Bacillus lehensis G1.</title>
        <authorList>
            <person name="Noor Y.M."/>
            <person name="Samsulrizal N.H."/>
            <person name="Jema'on N.A."/>
            <person name="Low K.O."/>
            <person name="Ramli A.N."/>
            <person name="Alias N.I."/>
            <person name="Damis S.I."/>
            <person name="Fuzi S.F."/>
            <person name="Isa M.N."/>
            <person name="Murad A.M."/>
            <person name="Raih M.F."/>
            <person name="Bakar F.D."/>
            <person name="Najimudin N."/>
            <person name="Mahadi N.M."/>
            <person name="Illias R.M."/>
        </authorList>
    </citation>
    <scope>NUCLEOTIDE SEQUENCE [LARGE SCALE GENOMIC DNA]</scope>
    <source>
        <strain evidence="2 3">G1</strain>
    </source>
</reference>
<dbReference type="OrthoDB" id="2920313at2"/>
<dbReference type="RefSeq" id="WP_038484247.1">
    <property type="nucleotide sequence ID" value="NZ_CP003923.1"/>
</dbReference>
<keyword evidence="1" id="KW-0812">Transmembrane</keyword>
<dbReference type="eggNOG" id="ENOG5030903">
    <property type="taxonomic scope" value="Bacteria"/>
</dbReference>
<dbReference type="HOGENOM" id="CLU_1010682_0_0_9"/>
<evidence type="ECO:0000313" key="3">
    <source>
        <dbReference type="Proteomes" id="UP000027142"/>
    </source>
</evidence>
<feature type="transmembrane region" description="Helical" evidence="1">
    <location>
        <begin position="21"/>
        <end position="41"/>
    </location>
</feature>
<sequence length="275" mass="32333">MTHSKRRITQQHPHQLTKQILSIDSALLIASATILGYLVAYRYQMGQFDYYQINEILFGQIYLNHIIIAMTAVFIFIIAILVIQIVLNWYYKQLPYFWSKVASHILPWFLFYPAIAFLYDQSIFYFVPFAIAAYYFIVPLFYGRIQHYKTTFLEKLITPYDNWNWRDYVPSFIKDTKLEKQLLFSIVILILLPQLSFFIGHYLASNQTDYLLFNHEERTHIVLTTTNDSLIVAPFNAEELTFEQEYTIVPYNGVSASLYSFDPVSLTSGIKPQSE</sequence>
<gene>
    <name evidence="2" type="ORF">BleG1_3792</name>
</gene>
<organism evidence="2 3">
    <name type="scientific">Shouchella lehensis G1</name>
    <dbReference type="NCBI Taxonomy" id="1246626"/>
    <lineage>
        <taxon>Bacteria</taxon>
        <taxon>Bacillati</taxon>
        <taxon>Bacillota</taxon>
        <taxon>Bacilli</taxon>
        <taxon>Bacillales</taxon>
        <taxon>Bacillaceae</taxon>
        <taxon>Shouchella</taxon>
    </lineage>
</organism>